<proteinExistence type="predicted"/>
<evidence type="ECO:0000256" key="1">
    <source>
        <dbReference type="SAM" id="MobiDB-lite"/>
    </source>
</evidence>
<sequence>MPTTVLAAGDHFVLPRLLTEELRSSVPDRGALDIRELRLPWPHTPFGKVAEVDEASGTEEELIEALRGRRLCMTRMAPLTERVLRACPDLELFCVSRGGPVNATTRRSGPAVARPGSPLNGVPHLGKLSLSRYAPSSSRRPDAAAGHLRDRGTAGRAGAGGAARPSGALGQRLREHQGHGHGP</sequence>
<dbReference type="PATRIC" id="fig|576784.4.peg.8511"/>
<feature type="compositionally biased region" description="Low complexity" evidence="1">
    <location>
        <begin position="128"/>
        <end position="138"/>
    </location>
</feature>
<feature type="compositionally biased region" description="Basic and acidic residues" evidence="1">
    <location>
        <begin position="139"/>
        <end position="153"/>
    </location>
</feature>
<feature type="compositionally biased region" description="Basic and acidic residues" evidence="1">
    <location>
        <begin position="172"/>
        <end position="183"/>
    </location>
</feature>
<evidence type="ECO:0000313" key="4">
    <source>
        <dbReference type="Proteomes" id="UP000756710"/>
    </source>
</evidence>
<dbReference type="AlphaFoldDB" id="A0A061A7A7"/>
<organism evidence="2">
    <name type="scientific">Streptomyces iranensis</name>
    <dbReference type="NCBI Taxonomy" id="576784"/>
    <lineage>
        <taxon>Bacteria</taxon>
        <taxon>Bacillati</taxon>
        <taxon>Actinomycetota</taxon>
        <taxon>Actinomycetes</taxon>
        <taxon>Kitasatosporales</taxon>
        <taxon>Streptomycetaceae</taxon>
        <taxon>Streptomyces</taxon>
        <taxon>Streptomyces violaceusniger group</taxon>
    </lineage>
</organism>
<dbReference type="EMBL" id="LK022848">
    <property type="protein sequence ID" value="CDR14333.1"/>
    <property type="molecule type" value="Genomic_DNA"/>
</dbReference>
<evidence type="ECO:0000313" key="2">
    <source>
        <dbReference type="EMBL" id="CDR14333.1"/>
    </source>
</evidence>
<dbReference type="HOGENOM" id="CLU_1474387_0_0_11"/>
<keyword evidence="4" id="KW-1185">Reference proteome</keyword>
<evidence type="ECO:0000313" key="3">
    <source>
        <dbReference type="EMBL" id="MBP2059995.1"/>
    </source>
</evidence>
<reference evidence="2" key="1">
    <citation type="submission" date="2014-05" db="EMBL/GenBank/DDBJ databases">
        <authorList>
            <person name="Horn Fabian"/>
        </authorList>
    </citation>
    <scope>NUCLEOTIDE SEQUENCE</scope>
</reference>
<name>A0A061A7A7_9ACTN</name>
<gene>
    <name evidence="3" type="ORF">J2Z30_000993</name>
    <name evidence="2" type="ORF">SIRAN8297</name>
</gene>
<reference evidence="3 4" key="2">
    <citation type="submission" date="2021-03" db="EMBL/GenBank/DDBJ databases">
        <title>Genomic Encyclopedia of Type Strains, Phase IV (KMG-IV): sequencing the most valuable type-strain genomes for metagenomic binning, comparative biology and taxonomic classification.</title>
        <authorList>
            <person name="Goeker M."/>
        </authorList>
    </citation>
    <scope>NUCLEOTIDE SEQUENCE [LARGE SCALE GENOMIC DNA]</scope>
    <source>
        <strain evidence="3 4">DSM 41954</strain>
    </source>
</reference>
<protein>
    <submittedName>
        <fullName evidence="2">2-hydroxyacid family dehydrogenase</fullName>
    </submittedName>
</protein>
<dbReference type="Proteomes" id="UP000756710">
    <property type="component" value="Unassembled WGS sequence"/>
</dbReference>
<feature type="region of interest" description="Disordered" evidence="1">
    <location>
        <begin position="99"/>
        <end position="183"/>
    </location>
</feature>
<dbReference type="EMBL" id="JAGGLR010000002">
    <property type="protein sequence ID" value="MBP2059995.1"/>
    <property type="molecule type" value="Genomic_DNA"/>
</dbReference>
<dbReference type="RefSeq" id="WP_044578724.1">
    <property type="nucleotide sequence ID" value="NZ_BAABDR010000055.1"/>
</dbReference>
<accession>A0A061A7A7</accession>